<accession>A0A0B9G2D4</accession>
<keyword evidence="6 8" id="KW-1133">Transmembrane helix</keyword>
<dbReference type="RefSeq" id="WP_039463701.1">
    <property type="nucleotide sequence ID" value="NZ_JWLZ01000167.1"/>
</dbReference>
<keyword evidence="3 8" id="KW-1003">Cell membrane</keyword>
<comment type="subcellular location">
    <subcellularLocation>
        <location evidence="1">Cell inner membrane</location>
        <topology evidence="1">Multi-pass membrane protein</topology>
    </subcellularLocation>
    <subcellularLocation>
        <location evidence="8">Cell membrane</location>
        <topology evidence="8">Multi-pass membrane protein</topology>
    </subcellularLocation>
</comment>
<evidence type="ECO:0000256" key="2">
    <source>
        <dbReference type="ARBA" id="ARBA00009474"/>
    </source>
</evidence>
<dbReference type="Pfam" id="PF04217">
    <property type="entry name" value="DUF412"/>
    <property type="match status" value="1"/>
</dbReference>
<proteinExistence type="inferred from homology"/>
<evidence type="ECO:0000256" key="6">
    <source>
        <dbReference type="ARBA" id="ARBA00022989"/>
    </source>
</evidence>
<dbReference type="GO" id="GO:0005886">
    <property type="term" value="C:plasma membrane"/>
    <property type="evidence" value="ECO:0007669"/>
    <property type="project" value="UniProtKB-SubCell"/>
</dbReference>
<dbReference type="InterPro" id="IPR007334">
    <property type="entry name" value="UPF0208"/>
</dbReference>
<reference evidence="9 10" key="1">
    <citation type="submission" date="2014-12" db="EMBL/GenBank/DDBJ databases">
        <title>Genome sequencing of Photobacterium gaetbulicola AD005a.</title>
        <authorList>
            <person name="Adrian T.G.S."/>
            <person name="Chan K.G."/>
        </authorList>
    </citation>
    <scope>NUCLEOTIDE SEQUENCE [LARGE SCALE GENOMIC DNA]</scope>
    <source>
        <strain evidence="9 10">AD005a</strain>
    </source>
</reference>
<dbReference type="AlphaFoldDB" id="A0A0B9G2D4"/>
<keyword evidence="4" id="KW-0997">Cell inner membrane</keyword>
<gene>
    <name evidence="9" type="ORF">RJ45_14965</name>
</gene>
<feature type="transmembrane region" description="Helical" evidence="8">
    <location>
        <begin position="67"/>
        <end position="88"/>
    </location>
</feature>
<evidence type="ECO:0000256" key="8">
    <source>
        <dbReference type="HAMAP-Rule" id="MF_01101"/>
    </source>
</evidence>
<dbReference type="Proteomes" id="UP000031278">
    <property type="component" value="Unassembled WGS sequence"/>
</dbReference>
<comment type="caution">
    <text evidence="9">The sequence shown here is derived from an EMBL/GenBank/DDBJ whole genome shotgun (WGS) entry which is preliminary data.</text>
</comment>
<evidence type="ECO:0000256" key="7">
    <source>
        <dbReference type="ARBA" id="ARBA00023136"/>
    </source>
</evidence>
<evidence type="ECO:0000256" key="3">
    <source>
        <dbReference type="ARBA" id="ARBA00022475"/>
    </source>
</evidence>
<comment type="similarity">
    <text evidence="2 8">Belongs to the UPF0208 family.</text>
</comment>
<organism evidence="9 10">
    <name type="scientific">Photobacterium gaetbulicola</name>
    <dbReference type="NCBI Taxonomy" id="1295392"/>
    <lineage>
        <taxon>Bacteria</taxon>
        <taxon>Pseudomonadati</taxon>
        <taxon>Pseudomonadota</taxon>
        <taxon>Gammaproteobacteria</taxon>
        <taxon>Vibrionales</taxon>
        <taxon>Vibrionaceae</taxon>
        <taxon>Photobacterium</taxon>
    </lineage>
</organism>
<keyword evidence="5 8" id="KW-0812">Transmembrane</keyword>
<name>A0A0B9G2D4_9GAMM</name>
<feature type="transmembrane region" description="Helical" evidence="8">
    <location>
        <begin position="42"/>
        <end position="61"/>
    </location>
</feature>
<evidence type="ECO:0000313" key="10">
    <source>
        <dbReference type="Proteomes" id="UP000031278"/>
    </source>
</evidence>
<keyword evidence="7 8" id="KW-0472">Membrane</keyword>
<protein>
    <recommendedName>
        <fullName evidence="8">UPF0208 membrane protein RJ45_14965</fullName>
    </recommendedName>
</protein>
<sequence>MSQQHSIWQAFRHGQDYMATWPMRKELAMLFPEQRYIKATRFAMRVMPAVAVISVLSQMAFDNYDALPQAITVALFALSMPLQGLWWLGRRSRTDLPPSLASWYREIHDKIVSEGHALQPLKSRPRYKELAQVLNRAFKQLDKASLERWF</sequence>
<dbReference type="NCBIfam" id="NF002493">
    <property type="entry name" value="PRK01816.1"/>
    <property type="match status" value="1"/>
</dbReference>
<dbReference type="EMBL" id="JWLZ01000167">
    <property type="protein sequence ID" value="KHT62933.1"/>
    <property type="molecule type" value="Genomic_DNA"/>
</dbReference>
<dbReference type="HAMAP" id="MF_01101">
    <property type="entry name" value="UPF0208"/>
    <property type="match status" value="1"/>
</dbReference>
<evidence type="ECO:0000256" key="4">
    <source>
        <dbReference type="ARBA" id="ARBA00022519"/>
    </source>
</evidence>
<evidence type="ECO:0000256" key="1">
    <source>
        <dbReference type="ARBA" id="ARBA00004429"/>
    </source>
</evidence>
<evidence type="ECO:0000256" key="5">
    <source>
        <dbReference type="ARBA" id="ARBA00022692"/>
    </source>
</evidence>
<evidence type="ECO:0000313" key="9">
    <source>
        <dbReference type="EMBL" id="KHT62933.1"/>
    </source>
</evidence>